<dbReference type="EMBL" id="BSDY01000008">
    <property type="protein sequence ID" value="GLI56489.1"/>
    <property type="molecule type" value="Genomic_DNA"/>
</dbReference>
<organism evidence="2 3">
    <name type="scientific">Propionigenium maris DSM 9537</name>
    <dbReference type="NCBI Taxonomy" id="1123000"/>
    <lineage>
        <taxon>Bacteria</taxon>
        <taxon>Fusobacteriati</taxon>
        <taxon>Fusobacteriota</taxon>
        <taxon>Fusobacteriia</taxon>
        <taxon>Fusobacteriales</taxon>
        <taxon>Fusobacteriaceae</taxon>
        <taxon>Propionigenium</taxon>
    </lineage>
</organism>
<proteinExistence type="predicted"/>
<dbReference type="Proteomes" id="UP001144471">
    <property type="component" value="Unassembled WGS sequence"/>
</dbReference>
<evidence type="ECO:0000256" key="1">
    <source>
        <dbReference type="SAM" id="SignalP"/>
    </source>
</evidence>
<dbReference type="RefSeq" id="WP_281835674.1">
    <property type="nucleotide sequence ID" value="NZ_BSDY01000008.1"/>
</dbReference>
<evidence type="ECO:0008006" key="4">
    <source>
        <dbReference type="Google" id="ProtNLM"/>
    </source>
</evidence>
<sequence length="244" mass="29341">MKKLIILPFLLFMVSCSSMFAPKVNLEEKYPIEEQDIRNWDETISYIIERESLIEDWYGGDNPIYYLRKTGKMKEKEFNFLQSLEKKKTITEDDRKEFNKLVRKYVKKVDRTFRLKNENLKNPKALVDKMVAESMGTRIDNPSRHILEVVASEKEKERIVAWSKQTTLSDKDVKRLRKLLNKFIKREEFFDVKSWQNREMSGRLEEIIEISERGKTTKDQRNNVNAKAMYIAYEEYLSELEKWR</sequence>
<feature type="chain" id="PRO_5040773178" description="Lipoprotein" evidence="1">
    <location>
        <begin position="21"/>
        <end position="244"/>
    </location>
</feature>
<feature type="signal peptide" evidence="1">
    <location>
        <begin position="1"/>
        <end position="20"/>
    </location>
</feature>
<dbReference type="PROSITE" id="PS51257">
    <property type="entry name" value="PROKAR_LIPOPROTEIN"/>
    <property type="match status" value="1"/>
</dbReference>
<protein>
    <recommendedName>
        <fullName evidence="4">Lipoprotein</fullName>
    </recommendedName>
</protein>
<accession>A0A9W6GMD9</accession>
<keyword evidence="3" id="KW-1185">Reference proteome</keyword>
<reference evidence="2" key="1">
    <citation type="submission" date="2022-12" db="EMBL/GenBank/DDBJ databases">
        <title>Reference genome sequencing for broad-spectrum identification of bacterial and archaeal isolates by mass spectrometry.</title>
        <authorList>
            <person name="Sekiguchi Y."/>
            <person name="Tourlousse D.M."/>
        </authorList>
    </citation>
    <scope>NUCLEOTIDE SEQUENCE</scope>
    <source>
        <strain evidence="2">10succ1</strain>
    </source>
</reference>
<gene>
    <name evidence="2" type="ORF">PM10SUCC1_20030</name>
</gene>
<evidence type="ECO:0000313" key="3">
    <source>
        <dbReference type="Proteomes" id="UP001144471"/>
    </source>
</evidence>
<dbReference type="AlphaFoldDB" id="A0A9W6GMD9"/>
<evidence type="ECO:0000313" key="2">
    <source>
        <dbReference type="EMBL" id="GLI56489.1"/>
    </source>
</evidence>
<keyword evidence="1" id="KW-0732">Signal</keyword>
<comment type="caution">
    <text evidence="2">The sequence shown here is derived from an EMBL/GenBank/DDBJ whole genome shotgun (WGS) entry which is preliminary data.</text>
</comment>
<name>A0A9W6GMD9_9FUSO</name>